<proteinExistence type="predicted"/>
<accession>A0ABR3V9Z2</accession>
<reference evidence="2 3" key="1">
    <citation type="journal article" date="2024" name="Commun. Biol.">
        <title>Comparative genomic analysis of thermophilic fungi reveals convergent evolutionary adaptations and gene losses.</title>
        <authorList>
            <person name="Steindorff A.S."/>
            <person name="Aguilar-Pontes M.V."/>
            <person name="Robinson A.J."/>
            <person name="Andreopoulos B."/>
            <person name="LaButti K."/>
            <person name="Kuo A."/>
            <person name="Mondo S."/>
            <person name="Riley R."/>
            <person name="Otillar R."/>
            <person name="Haridas S."/>
            <person name="Lipzen A."/>
            <person name="Grimwood J."/>
            <person name="Schmutz J."/>
            <person name="Clum A."/>
            <person name="Reid I.D."/>
            <person name="Moisan M.C."/>
            <person name="Butler G."/>
            <person name="Nguyen T.T.M."/>
            <person name="Dewar K."/>
            <person name="Conant G."/>
            <person name="Drula E."/>
            <person name="Henrissat B."/>
            <person name="Hansel C."/>
            <person name="Singer S."/>
            <person name="Hutchinson M.I."/>
            <person name="de Vries R.P."/>
            <person name="Natvig D.O."/>
            <person name="Powell A.J."/>
            <person name="Tsang A."/>
            <person name="Grigoriev I.V."/>
        </authorList>
    </citation>
    <scope>NUCLEOTIDE SEQUENCE [LARGE SCALE GENOMIC DNA]</scope>
    <source>
        <strain evidence="2 3">CBS 620.91</strain>
    </source>
</reference>
<comment type="caution">
    <text evidence="2">The sequence shown here is derived from an EMBL/GenBank/DDBJ whole genome shotgun (WGS) entry which is preliminary data.</text>
</comment>
<feature type="compositionally biased region" description="Low complexity" evidence="1">
    <location>
        <begin position="281"/>
        <end position="295"/>
    </location>
</feature>
<evidence type="ECO:0000313" key="3">
    <source>
        <dbReference type="Proteomes" id="UP001583172"/>
    </source>
</evidence>
<feature type="region of interest" description="Disordered" evidence="1">
    <location>
        <begin position="260"/>
        <end position="332"/>
    </location>
</feature>
<feature type="compositionally biased region" description="Low complexity" evidence="1">
    <location>
        <begin position="131"/>
        <end position="145"/>
    </location>
</feature>
<feature type="region of interest" description="Disordered" evidence="1">
    <location>
        <begin position="186"/>
        <end position="225"/>
    </location>
</feature>
<gene>
    <name evidence="2" type="ORF">VTJ49DRAFT_2534</name>
</gene>
<feature type="region of interest" description="Disordered" evidence="1">
    <location>
        <begin position="344"/>
        <end position="396"/>
    </location>
</feature>
<feature type="compositionally biased region" description="Basic residues" evidence="1">
    <location>
        <begin position="313"/>
        <end position="330"/>
    </location>
</feature>
<protein>
    <submittedName>
        <fullName evidence="2">Uncharacterized protein</fullName>
    </submittedName>
</protein>
<name>A0ABR3V9Z2_HUMIN</name>
<feature type="compositionally biased region" description="Polar residues" evidence="1">
    <location>
        <begin position="188"/>
        <end position="200"/>
    </location>
</feature>
<feature type="compositionally biased region" description="Basic and acidic residues" evidence="1">
    <location>
        <begin position="356"/>
        <end position="367"/>
    </location>
</feature>
<evidence type="ECO:0000256" key="1">
    <source>
        <dbReference type="SAM" id="MobiDB-lite"/>
    </source>
</evidence>
<sequence length="396" mass="44377">MEDPGDTCWTWPFWKFGLKRDDLFGSLHDRYNTIPSPILDPQAFHHDVYEISQTARDADEFHRLLQARKQQRLHELNETLESAAFEIIANPSLIGTDQWGHAVQLFRTKSLDSLVRYYASYLPPSHPWYKSDSASRSDAGSSVASTTDSHGTTLFDDEIPIVDEPIEEPFDDEYPSYPNQERLVASPRSMTMCSDSSAASPVSDEPHDFDYASPPARTMSFSDSEPDCCAMPSSHPCCCRSTDSKSHETADKGVQCDADDVTKNSHLEEGTQTKPREDATALSSPPADLSDSSTPTPRPENHAASIFADTKSSLKHHRRHRSASPARRHPLINCEIDQAIVAHRESRKHRAKPGRRGRECSPADGRRARSTTATRIRKPQPEPARSRLRSRKLVDS</sequence>
<organism evidence="2 3">
    <name type="scientific">Humicola insolens</name>
    <name type="common">Soft-rot fungus</name>
    <dbReference type="NCBI Taxonomy" id="85995"/>
    <lineage>
        <taxon>Eukaryota</taxon>
        <taxon>Fungi</taxon>
        <taxon>Dikarya</taxon>
        <taxon>Ascomycota</taxon>
        <taxon>Pezizomycotina</taxon>
        <taxon>Sordariomycetes</taxon>
        <taxon>Sordariomycetidae</taxon>
        <taxon>Sordariales</taxon>
        <taxon>Chaetomiaceae</taxon>
        <taxon>Mycothermus</taxon>
    </lineage>
</organism>
<feature type="compositionally biased region" description="Basic and acidic residues" evidence="1">
    <location>
        <begin position="260"/>
        <end position="279"/>
    </location>
</feature>
<dbReference type="EMBL" id="JAZGSY010000208">
    <property type="protein sequence ID" value="KAL1838536.1"/>
    <property type="molecule type" value="Genomic_DNA"/>
</dbReference>
<evidence type="ECO:0000313" key="2">
    <source>
        <dbReference type="EMBL" id="KAL1838536.1"/>
    </source>
</evidence>
<dbReference type="Proteomes" id="UP001583172">
    <property type="component" value="Unassembled WGS sequence"/>
</dbReference>
<feature type="compositionally biased region" description="Basic residues" evidence="1">
    <location>
        <begin position="345"/>
        <end position="355"/>
    </location>
</feature>
<keyword evidence="3" id="KW-1185">Reference proteome</keyword>
<feature type="compositionally biased region" description="Basic residues" evidence="1">
    <location>
        <begin position="386"/>
        <end position="396"/>
    </location>
</feature>
<feature type="region of interest" description="Disordered" evidence="1">
    <location>
        <begin position="129"/>
        <end position="157"/>
    </location>
</feature>